<organism evidence="7 8">
    <name type="scientific">Perkinsus chesapeaki</name>
    <name type="common">Clam parasite</name>
    <name type="synonym">Perkinsus andrewsi</name>
    <dbReference type="NCBI Taxonomy" id="330153"/>
    <lineage>
        <taxon>Eukaryota</taxon>
        <taxon>Sar</taxon>
        <taxon>Alveolata</taxon>
        <taxon>Perkinsozoa</taxon>
        <taxon>Perkinsea</taxon>
        <taxon>Perkinsida</taxon>
        <taxon>Perkinsidae</taxon>
        <taxon>Perkinsus</taxon>
    </lineage>
</organism>
<keyword evidence="6" id="KW-1133">Transmembrane helix</keyword>
<evidence type="ECO:0000313" key="7">
    <source>
        <dbReference type="EMBL" id="KAF4649497.1"/>
    </source>
</evidence>
<dbReference type="GO" id="GO:0070008">
    <property type="term" value="F:serine-type exopeptidase activity"/>
    <property type="evidence" value="ECO:0007669"/>
    <property type="project" value="InterPro"/>
</dbReference>
<keyword evidence="6" id="KW-0472">Membrane</keyword>
<evidence type="ECO:0000256" key="5">
    <source>
        <dbReference type="ARBA" id="ARBA00023180"/>
    </source>
</evidence>
<keyword evidence="8" id="KW-1185">Reference proteome</keyword>
<evidence type="ECO:0000256" key="2">
    <source>
        <dbReference type="ARBA" id="ARBA00022670"/>
    </source>
</evidence>
<evidence type="ECO:0000256" key="6">
    <source>
        <dbReference type="SAM" id="Phobius"/>
    </source>
</evidence>
<keyword evidence="4" id="KW-0378">Hydrolase</keyword>
<gene>
    <name evidence="7" type="primary">PRSS16_10</name>
    <name evidence="7" type="ORF">FOL47_002032</name>
</gene>
<comment type="caution">
    <text evidence="7">The sequence shown here is derived from an EMBL/GenBank/DDBJ whole genome shotgun (WGS) entry which is preliminary data.</text>
</comment>
<evidence type="ECO:0000256" key="1">
    <source>
        <dbReference type="ARBA" id="ARBA00011079"/>
    </source>
</evidence>
<sequence length="201" mass="22236">GDLVVSLTTLMAHLFKGYFYVLFILVHLTASGVPSHLASRRESGVFKQEFLASWRFCDAERPLVFVSLTSIEPRYSYDVMDAARQAGAGVLLLDIRYSGSSLPRDDFSVGTLKKLHTIWQSVEDVALFGRRLREETPNMKIVVFGCSTSGTVAAMARVHHPDIFLGAVLSSPGLKFKLVDDLEGFGLSRDDVVLHMCPARL</sequence>
<dbReference type="InterPro" id="IPR008758">
    <property type="entry name" value="Peptidase_S28"/>
</dbReference>
<keyword evidence="2 7" id="KW-0645">Protease</keyword>
<evidence type="ECO:0000256" key="4">
    <source>
        <dbReference type="ARBA" id="ARBA00022801"/>
    </source>
</evidence>
<reference evidence="7 8" key="1">
    <citation type="submission" date="2020-04" db="EMBL/GenBank/DDBJ databases">
        <title>Perkinsus chesapeaki whole genome sequence.</title>
        <authorList>
            <person name="Bogema D.R."/>
        </authorList>
    </citation>
    <scope>NUCLEOTIDE SEQUENCE [LARGE SCALE GENOMIC DNA]</scope>
    <source>
        <strain evidence="7">ATCC PRA-425</strain>
    </source>
</reference>
<dbReference type="PANTHER" id="PTHR11010:SF117">
    <property type="entry name" value="SERINE PROTEASE 16"/>
    <property type="match status" value="1"/>
</dbReference>
<evidence type="ECO:0000313" key="8">
    <source>
        <dbReference type="Proteomes" id="UP000591131"/>
    </source>
</evidence>
<dbReference type="GO" id="GO:0008239">
    <property type="term" value="F:dipeptidyl-peptidase activity"/>
    <property type="evidence" value="ECO:0007669"/>
    <property type="project" value="TreeGrafter"/>
</dbReference>
<keyword evidence="3" id="KW-0732">Signal</keyword>
<protein>
    <submittedName>
        <fullName evidence="7">Thymus-specific serine protease</fullName>
    </submittedName>
</protein>
<dbReference type="Proteomes" id="UP000591131">
    <property type="component" value="Unassembled WGS sequence"/>
</dbReference>
<dbReference type="SUPFAM" id="SSF53474">
    <property type="entry name" value="alpha/beta-Hydrolases"/>
    <property type="match status" value="1"/>
</dbReference>
<name>A0A7J6KQW1_PERCH</name>
<keyword evidence="6" id="KW-0812">Transmembrane</keyword>
<dbReference type="Pfam" id="PF05577">
    <property type="entry name" value="Peptidase_S28"/>
    <property type="match status" value="1"/>
</dbReference>
<accession>A0A7J6KQW1</accession>
<dbReference type="InterPro" id="IPR029058">
    <property type="entry name" value="AB_hydrolase_fold"/>
</dbReference>
<dbReference type="PANTHER" id="PTHR11010">
    <property type="entry name" value="PROTEASE S28 PRO-X CARBOXYPEPTIDASE-RELATED"/>
    <property type="match status" value="1"/>
</dbReference>
<evidence type="ECO:0000256" key="3">
    <source>
        <dbReference type="ARBA" id="ARBA00022729"/>
    </source>
</evidence>
<keyword evidence="5" id="KW-0325">Glycoprotein</keyword>
<dbReference type="EMBL" id="JAAPAO010001518">
    <property type="protein sequence ID" value="KAF4649497.1"/>
    <property type="molecule type" value="Genomic_DNA"/>
</dbReference>
<feature type="non-terminal residue" evidence="7">
    <location>
        <position position="201"/>
    </location>
</feature>
<dbReference type="Gene3D" id="3.40.50.1820">
    <property type="entry name" value="alpha/beta hydrolase"/>
    <property type="match status" value="1"/>
</dbReference>
<proteinExistence type="inferred from homology"/>
<dbReference type="OrthoDB" id="1735038at2759"/>
<dbReference type="AlphaFoldDB" id="A0A7J6KQW1"/>
<dbReference type="GO" id="GO:0006508">
    <property type="term" value="P:proteolysis"/>
    <property type="evidence" value="ECO:0007669"/>
    <property type="project" value="UniProtKB-KW"/>
</dbReference>
<feature type="transmembrane region" description="Helical" evidence="6">
    <location>
        <begin position="17"/>
        <end position="38"/>
    </location>
</feature>
<comment type="similarity">
    <text evidence="1">Belongs to the peptidase S28 family.</text>
</comment>